<accession>A0A2P5W154</accession>
<dbReference type="Proteomes" id="UP000239757">
    <property type="component" value="Unassembled WGS sequence"/>
</dbReference>
<name>A0A2P5W154_GOSBA</name>
<protein>
    <submittedName>
        <fullName evidence="1">Uncharacterized protein</fullName>
    </submittedName>
</protein>
<reference evidence="1 2" key="1">
    <citation type="submission" date="2015-01" db="EMBL/GenBank/DDBJ databases">
        <title>Genome of allotetraploid Gossypium barbadense reveals genomic plasticity and fiber elongation in cotton evolution.</title>
        <authorList>
            <person name="Chen X."/>
            <person name="Liu X."/>
            <person name="Zhao B."/>
            <person name="Zheng H."/>
            <person name="Hu Y."/>
            <person name="Lu G."/>
            <person name="Yang C."/>
            <person name="Chen J."/>
            <person name="Shan C."/>
            <person name="Zhang L."/>
            <person name="Zhou Y."/>
            <person name="Wang L."/>
            <person name="Guo W."/>
            <person name="Bai Y."/>
            <person name="Ruan J."/>
            <person name="Shangguan X."/>
            <person name="Mao Y."/>
            <person name="Jiang J."/>
            <person name="Zhu Y."/>
            <person name="Lei J."/>
            <person name="Kang H."/>
            <person name="Chen S."/>
            <person name="He X."/>
            <person name="Wang R."/>
            <person name="Wang Y."/>
            <person name="Chen J."/>
            <person name="Wang L."/>
            <person name="Yu S."/>
            <person name="Wang B."/>
            <person name="Wei J."/>
            <person name="Song S."/>
            <person name="Lu X."/>
            <person name="Gao Z."/>
            <person name="Gu W."/>
            <person name="Deng X."/>
            <person name="Ma D."/>
            <person name="Wang S."/>
            <person name="Liang W."/>
            <person name="Fang L."/>
            <person name="Cai C."/>
            <person name="Zhu X."/>
            <person name="Zhou B."/>
            <person name="Zhang Y."/>
            <person name="Chen Z."/>
            <person name="Xu S."/>
            <person name="Zhu R."/>
            <person name="Wang S."/>
            <person name="Zhang T."/>
            <person name="Zhao G."/>
        </authorList>
    </citation>
    <scope>NUCLEOTIDE SEQUENCE [LARGE SCALE GENOMIC DNA]</scope>
    <source>
        <strain evidence="2">cv. Xinhai21</strain>
        <tissue evidence="1">Leaf</tissue>
    </source>
</reference>
<evidence type="ECO:0000313" key="2">
    <source>
        <dbReference type="Proteomes" id="UP000239757"/>
    </source>
</evidence>
<gene>
    <name evidence="1" type="ORF">GOBAR_AA35899</name>
</gene>
<proteinExistence type="predicted"/>
<organism evidence="1 2">
    <name type="scientific">Gossypium barbadense</name>
    <name type="common">Sea Island cotton</name>
    <name type="synonym">Hibiscus barbadensis</name>
    <dbReference type="NCBI Taxonomy" id="3634"/>
    <lineage>
        <taxon>Eukaryota</taxon>
        <taxon>Viridiplantae</taxon>
        <taxon>Streptophyta</taxon>
        <taxon>Embryophyta</taxon>
        <taxon>Tracheophyta</taxon>
        <taxon>Spermatophyta</taxon>
        <taxon>Magnoliopsida</taxon>
        <taxon>eudicotyledons</taxon>
        <taxon>Gunneridae</taxon>
        <taxon>Pentapetalae</taxon>
        <taxon>rosids</taxon>
        <taxon>malvids</taxon>
        <taxon>Malvales</taxon>
        <taxon>Malvaceae</taxon>
        <taxon>Malvoideae</taxon>
        <taxon>Gossypium</taxon>
    </lineage>
</organism>
<sequence length="71" mass="8066">MATQLEKLEHDDSTWKLEQLAYPYVHSSPFPVRLMVTVRHLLICITLPAHHSVPNLSAFPARQVANLQFAS</sequence>
<dbReference type="AlphaFoldDB" id="A0A2P5W154"/>
<evidence type="ECO:0000313" key="1">
    <source>
        <dbReference type="EMBL" id="PPR84820.1"/>
    </source>
</evidence>
<dbReference type="EMBL" id="KZ669672">
    <property type="protein sequence ID" value="PPR84820.1"/>
    <property type="molecule type" value="Genomic_DNA"/>
</dbReference>